<protein>
    <submittedName>
        <fullName evidence="8">Uncharacterized protein</fullName>
    </submittedName>
</protein>
<reference evidence="8" key="1">
    <citation type="journal article" date="2021" name="Front. Plant Sci.">
        <title>Chromosome-Scale Genome Assembly for Chinese Sour Jujube and Insights Into Its Genome Evolution and Domestication Signature.</title>
        <authorList>
            <person name="Shen L.-Y."/>
            <person name="Luo H."/>
            <person name="Wang X.-L."/>
            <person name="Wang X.-M."/>
            <person name="Qiu X.-J."/>
            <person name="Liu H."/>
            <person name="Zhou S.-S."/>
            <person name="Jia K.-H."/>
            <person name="Nie S."/>
            <person name="Bao Y.-T."/>
            <person name="Zhang R.-G."/>
            <person name="Yun Q.-Z."/>
            <person name="Chai Y.-H."/>
            <person name="Lu J.-Y."/>
            <person name="Li Y."/>
            <person name="Zhao S.-W."/>
            <person name="Mao J.-F."/>
            <person name="Jia S.-G."/>
            <person name="Mao Y.-M."/>
        </authorList>
    </citation>
    <scope>NUCLEOTIDE SEQUENCE</scope>
    <source>
        <strain evidence="8">AT0</strain>
        <tissue evidence="8">Leaf</tissue>
    </source>
</reference>
<organism evidence="8 9">
    <name type="scientific">Ziziphus jujuba var. spinosa</name>
    <dbReference type="NCBI Taxonomy" id="714518"/>
    <lineage>
        <taxon>Eukaryota</taxon>
        <taxon>Viridiplantae</taxon>
        <taxon>Streptophyta</taxon>
        <taxon>Embryophyta</taxon>
        <taxon>Tracheophyta</taxon>
        <taxon>Spermatophyta</taxon>
        <taxon>Magnoliopsida</taxon>
        <taxon>eudicotyledons</taxon>
        <taxon>Gunneridae</taxon>
        <taxon>Pentapetalae</taxon>
        <taxon>rosids</taxon>
        <taxon>fabids</taxon>
        <taxon>Rosales</taxon>
        <taxon>Rhamnaceae</taxon>
        <taxon>Paliureae</taxon>
        <taxon>Ziziphus</taxon>
    </lineage>
</organism>
<evidence type="ECO:0000256" key="6">
    <source>
        <dbReference type="SAM" id="MobiDB-lite"/>
    </source>
</evidence>
<feature type="region of interest" description="Disordered" evidence="6">
    <location>
        <begin position="200"/>
        <end position="280"/>
    </location>
</feature>
<comment type="subcellular location">
    <subcellularLocation>
        <location evidence="1">Membrane</location>
        <topology evidence="1">Multi-pass membrane protein</topology>
    </subcellularLocation>
</comment>
<keyword evidence="5 7" id="KW-0472">Membrane</keyword>
<dbReference type="OrthoDB" id="1734714at2759"/>
<evidence type="ECO:0000256" key="3">
    <source>
        <dbReference type="ARBA" id="ARBA00022692"/>
    </source>
</evidence>
<evidence type="ECO:0000313" key="9">
    <source>
        <dbReference type="Proteomes" id="UP000813462"/>
    </source>
</evidence>
<dbReference type="GO" id="GO:0005737">
    <property type="term" value="C:cytoplasm"/>
    <property type="evidence" value="ECO:0007669"/>
    <property type="project" value="UniProtKB-ARBA"/>
</dbReference>
<feature type="compositionally biased region" description="Polar residues" evidence="6">
    <location>
        <begin position="59"/>
        <end position="78"/>
    </location>
</feature>
<feature type="region of interest" description="Disordered" evidence="6">
    <location>
        <begin position="103"/>
        <end position="133"/>
    </location>
</feature>
<feature type="compositionally biased region" description="Pro residues" evidence="6">
    <location>
        <begin position="109"/>
        <end position="131"/>
    </location>
</feature>
<keyword evidence="4 7" id="KW-1133">Transmembrane helix</keyword>
<dbReference type="PRINTS" id="PR01217">
    <property type="entry name" value="PRICHEXTENSN"/>
</dbReference>
<evidence type="ECO:0000256" key="1">
    <source>
        <dbReference type="ARBA" id="ARBA00004141"/>
    </source>
</evidence>
<dbReference type="InterPro" id="IPR007770">
    <property type="entry name" value="DMP"/>
</dbReference>
<name>A0A978VWD4_ZIZJJ</name>
<accession>A0A978VWD4</accession>
<dbReference type="EMBL" id="JAEACU010000002">
    <property type="protein sequence ID" value="KAH7543129.1"/>
    <property type="molecule type" value="Genomic_DNA"/>
</dbReference>
<feature type="compositionally biased region" description="Pro residues" evidence="6">
    <location>
        <begin position="1"/>
        <end position="15"/>
    </location>
</feature>
<dbReference type="GO" id="GO:0016020">
    <property type="term" value="C:membrane"/>
    <property type="evidence" value="ECO:0007669"/>
    <property type="project" value="UniProtKB-SubCell"/>
</dbReference>
<evidence type="ECO:0000256" key="4">
    <source>
        <dbReference type="ARBA" id="ARBA00022989"/>
    </source>
</evidence>
<sequence length="452" mass="48856">MAEPNPSNPPPPTPPIHTAEPVVIQVNPSSEPPPPIPPSIHSGTTEPYLINPSTPPPQNYSTFSSNHQNPNRTVSDRSISSLENQDLNHPFQQQFNQSHYITMNNETYSPPPPPPPPPPPFSPPPVSPPLQPAVSTSASVALPHQYHGFLSTFFDYFLSHIARQSTPAPPLHQLTPSGSFNFKVEPILLHVNSSVPLLNHDQLNSSSPKTISSSSSEVPDPNPQPPPPPPPLPPPPPKQETNLPPANAVAPPPPSQQPAAESLTEGVVGQPSAPFHKHQKALKGAGSLANLLPTGTVLAFQALTPTLSESGKCLLTNKILIGGVVIVCTIICFCSSFTDSFECKGKVYYGIATRKGLTVFNYEGHEQEEPSVVKEATDRKVRPKDFVHAFLSVAVFLIFACSSSQLQDCFFPRESKETEYSMVVYLPLVTGILSSFLFTIFPTKRKGIGYSL</sequence>
<dbReference type="Pfam" id="PF05078">
    <property type="entry name" value="DUF679"/>
    <property type="match status" value="1"/>
</dbReference>
<gene>
    <name evidence="8" type="ORF">FEM48_Zijuj02G0150600</name>
</gene>
<dbReference type="PANTHER" id="PTHR31621">
    <property type="entry name" value="PROTEIN DMP3"/>
    <property type="match status" value="1"/>
</dbReference>
<comment type="similarity">
    <text evidence="2">Belongs to the plant DMP1 protein family.</text>
</comment>
<evidence type="ECO:0000256" key="5">
    <source>
        <dbReference type="ARBA" id="ARBA00023136"/>
    </source>
</evidence>
<feature type="transmembrane region" description="Helical" evidence="7">
    <location>
        <begin position="319"/>
        <end position="338"/>
    </location>
</feature>
<evidence type="ECO:0000256" key="7">
    <source>
        <dbReference type="SAM" id="Phobius"/>
    </source>
</evidence>
<feature type="compositionally biased region" description="Low complexity" evidence="6">
    <location>
        <begin position="239"/>
        <end position="249"/>
    </location>
</feature>
<evidence type="ECO:0000256" key="2">
    <source>
        <dbReference type="ARBA" id="ARBA00008707"/>
    </source>
</evidence>
<dbReference type="AlphaFoldDB" id="A0A978VWD4"/>
<feature type="compositionally biased region" description="Pro residues" evidence="6">
    <location>
        <begin position="220"/>
        <end position="238"/>
    </location>
</feature>
<feature type="compositionally biased region" description="Low complexity" evidence="6">
    <location>
        <begin position="205"/>
        <end position="216"/>
    </location>
</feature>
<dbReference type="PANTHER" id="PTHR31621:SF69">
    <property type="entry name" value="POLLEN-SPECIFIC LEUCINE-RICH REPEAT EXTENSIN-LIKE PROTEIN 1"/>
    <property type="match status" value="1"/>
</dbReference>
<dbReference type="Proteomes" id="UP000813462">
    <property type="component" value="Unassembled WGS sequence"/>
</dbReference>
<feature type="region of interest" description="Disordered" evidence="6">
    <location>
        <begin position="1"/>
        <end position="78"/>
    </location>
</feature>
<feature type="transmembrane region" description="Helical" evidence="7">
    <location>
        <begin position="386"/>
        <end position="406"/>
    </location>
</feature>
<proteinExistence type="inferred from homology"/>
<dbReference type="GO" id="GO:0010256">
    <property type="term" value="P:endomembrane system organization"/>
    <property type="evidence" value="ECO:0007669"/>
    <property type="project" value="TreeGrafter"/>
</dbReference>
<feature type="transmembrane region" description="Helical" evidence="7">
    <location>
        <begin position="422"/>
        <end position="441"/>
    </location>
</feature>
<comment type="caution">
    <text evidence="8">The sequence shown here is derived from an EMBL/GenBank/DDBJ whole genome shotgun (WGS) entry which is preliminary data.</text>
</comment>
<evidence type="ECO:0000313" key="8">
    <source>
        <dbReference type="EMBL" id="KAH7543129.1"/>
    </source>
</evidence>
<keyword evidence="3 7" id="KW-0812">Transmembrane</keyword>